<keyword evidence="9" id="KW-0165">Cleavage on pair of basic residues</keyword>
<keyword evidence="21" id="KW-0753">Steroid metabolism</keyword>
<keyword evidence="23" id="KW-0170">Cobalt</keyword>
<keyword evidence="19" id="KW-1207">Sterol metabolism</keyword>
<evidence type="ECO:0000259" key="31">
    <source>
        <dbReference type="PROSITE" id="PS01180"/>
    </source>
</evidence>
<keyword evidence="3" id="KW-0813">Transport</keyword>
<feature type="domain" description="CUB" evidence="31">
    <location>
        <begin position="1001"/>
        <end position="1114"/>
    </location>
</feature>
<dbReference type="FunFam" id="2.60.120.290:FF:000003">
    <property type="entry name" value="Neuropilin"/>
    <property type="match status" value="1"/>
</dbReference>
<dbReference type="Gene3D" id="2.10.25.10">
    <property type="entry name" value="Laminin"/>
    <property type="match status" value="7"/>
</dbReference>
<accession>A0AAV0XIF5</accession>
<keyword evidence="20" id="KW-0325">Glycoprotein</keyword>
<feature type="domain" description="CUB" evidence="31">
    <location>
        <begin position="629"/>
        <end position="745"/>
    </location>
</feature>
<dbReference type="Pfam" id="PF12947">
    <property type="entry name" value="EGF_3"/>
    <property type="match status" value="2"/>
</dbReference>
<feature type="disulfide bond" evidence="29">
    <location>
        <begin position="493"/>
        <end position="502"/>
    </location>
</feature>
<feature type="disulfide bond" evidence="29">
    <location>
        <begin position="226"/>
        <end position="235"/>
    </location>
</feature>
<reference evidence="33 34" key="1">
    <citation type="submission" date="2023-01" db="EMBL/GenBank/DDBJ databases">
        <authorList>
            <person name="Whitehead M."/>
        </authorList>
    </citation>
    <scope>NUCLEOTIDE SEQUENCE [LARGE SCALE GENOMIC DNA]</scope>
</reference>
<dbReference type="SMART" id="SM00181">
    <property type="entry name" value="EGF"/>
    <property type="match status" value="8"/>
</dbReference>
<dbReference type="FunFam" id="2.10.25.10:FF:000379">
    <property type="entry name" value="Cubilin"/>
    <property type="match status" value="1"/>
</dbReference>
<protein>
    <recommendedName>
        <fullName evidence="25">Cubilin</fullName>
    </recommendedName>
</protein>
<evidence type="ECO:0000256" key="18">
    <source>
        <dbReference type="ARBA" id="ARBA00023157"/>
    </source>
</evidence>
<evidence type="ECO:0000259" key="32">
    <source>
        <dbReference type="PROSITE" id="PS50026"/>
    </source>
</evidence>
<evidence type="ECO:0000256" key="14">
    <source>
        <dbReference type="ARBA" id="ARBA00022837"/>
    </source>
</evidence>
<dbReference type="FunFam" id="2.60.120.290:FF:000005">
    <property type="entry name" value="Procollagen C-endopeptidase enhancer 1"/>
    <property type="match status" value="3"/>
</dbReference>
<dbReference type="GO" id="GO:0008203">
    <property type="term" value="P:cholesterol metabolic process"/>
    <property type="evidence" value="ECO:0007669"/>
    <property type="project" value="UniProtKB-KW"/>
</dbReference>
<evidence type="ECO:0000256" key="21">
    <source>
        <dbReference type="ARBA" id="ARBA00023221"/>
    </source>
</evidence>
<evidence type="ECO:0000256" key="24">
    <source>
        <dbReference type="ARBA" id="ARBA00023765"/>
    </source>
</evidence>
<dbReference type="SUPFAM" id="SSF49854">
    <property type="entry name" value="Spermadhesin, CUB domain"/>
    <property type="match status" value="8"/>
</dbReference>
<evidence type="ECO:0000256" key="22">
    <source>
        <dbReference type="ARBA" id="ARBA00023228"/>
    </source>
</evidence>
<dbReference type="CDD" id="cd22201">
    <property type="entry name" value="cubilin_NTD"/>
    <property type="match status" value="1"/>
</dbReference>
<dbReference type="InterPro" id="IPR000152">
    <property type="entry name" value="EGF-type_Asp/Asn_hydroxyl_site"/>
</dbReference>
<evidence type="ECO:0000256" key="29">
    <source>
        <dbReference type="PROSITE-ProRule" id="PRU00076"/>
    </source>
</evidence>
<dbReference type="Proteomes" id="UP001160148">
    <property type="component" value="Unassembled WGS sequence"/>
</dbReference>
<dbReference type="PROSITE" id="PS01186">
    <property type="entry name" value="EGF_2"/>
    <property type="match status" value="2"/>
</dbReference>
<evidence type="ECO:0000256" key="23">
    <source>
        <dbReference type="ARBA" id="ARBA00023285"/>
    </source>
</evidence>
<dbReference type="PROSITE" id="PS01187">
    <property type="entry name" value="EGF_CA"/>
    <property type="match status" value="2"/>
</dbReference>
<keyword evidence="13" id="KW-0967">Endosome</keyword>
<evidence type="ECO:0000256" key="26">
    <source>
        <dbReference type="ARBA" id="ARBA00049611"/>
    </source>
</evidence>
<keyword evidence="17" id="KW-0472">Membrane</keyword>
<feature type="domain" description="CUB" evidence="31">
    <location>
        <begin position="509"/>
        <end position="625"/>
    </location>
</feature>
<dbReference type="EMBL" id="CARXXK010000005">
    <property type="protein sequence ID" value="CAI6368003.1"/>
    <property type="molecule type" value="Genomic_DNA"/>
</dbReference>
<sequence length="1466" mass="162740">MWKIVGSLFILLFMLITSTIGQYSKQPCFRSDNGHLCVDSATSRNISLSTKGKGFINVNNENLLQIIGLAKEASELIDSFRSNDLPEIADTIEKFVPLIDGPRSLSSRVTALEMKIINASSKFSIKGKGGTTFTANRLEVRLTNLEKKITNLISLLTISECLSNPCQNGGTCVDLYNGFQCNCPHNWQGKLCELDVDECVRYMHTDLGCQNGAECKNTPGSYKCACATNWFGLHCTKRNNDCNGEISSELCGNGVCINQPSTVGYTCICSQGWTTTNSRQHPACTKDVDECKENKHTCSTNPPVECRNTKGSFTCGNCPEGYEGDGFVCTDVNECLVNNGGCSVNPRVQCINTRGSFKCELCPPGYSGDGFNCIYKSGGACAIDNGGCHPNAECTVYAETTIQCTCRQGYNGNGIGLNGCIENHGTIDPCLNSPCGFHGVCLPNSTNSFLCQCDTGYRGRTCNITVENPCLVNPCLNGDCVPDPKSGEFRCDCDRGYFGTLCGSFLEECGGIFDTNNGSIEYPESNTTLTYNSNMNCAWIINVNLSLVINISFVWIDIEKSINCSLDYVEIINNDDDGGKALGRFCGNKLPINNNIISDSSSVIIRFRSDASTNYRGFQLNYTAIQPDCGGTFNIDSHGTLSSPGSPGKYPNNRDCYWTLNAIPGKRIQFNFFSLSFENHITCSYDYLEIRDGFTQHSPILAKLCNTPKQSLPPPIITSSSHASLHFHSDSLGQEYGFQITYSVIEGVPGCGGTYTSTSGTISSPLHLTSDSFNDLDSLNCEWHIQMPLHQKLKLEFVKKFGIKYSTNCSKEFLEKYKIFIFLQIHDGPSIKSPLIGRYCGSTRYTQPITTNSNEVTLLFISNFSSIIEGFTIKYDILCGGTFIDSNGIIESPFYPIPYPEKKICEYLIEQPVGKAIRLSFLDMDMDVNYPSCYLNSLEIRDGDNSNSTIIALLCGNIQKLPKLPYISTHNYMLLKFSNVDSHLYSNKGFRANYSTIDITCGGILKEPSGTIQSPKNPEKYLKYQICNWIISVNESSQIRLNWVSFSLDNHLTCNNDYVEVYDNSIQGNASKIAKYCGSKVPPVLTSLGNRLTIVYKTDHLGALDGFMLNYTSINKAEACGGNFFTSEGFITSPNFPNDYPPRMDCKWTINVPVSNQIELNFTQLDLEESRDCSYDFVEIRNGGYSTSPLIGKYCRYITLPTLSSSGNSLFIRFVSDETRGLKGFFMQWYTTARGCGGTLNSGQGHIVSPNYPLPVQETLECYYKINVEQGSRISINILDLQLVTDNVPGLLCNDDFLEFYDGGSSVSKSLGTFCNYTQTYKVLHSTSNQMYIKFRSSGFSKGRGFSLTYATDCHVNLKGYQGAIEMVKEKYASRKICVWTIIAPKGSKINITFTAFKISPHSIPWIDEYGDYEDDDDDEILYSPFRYIQGQNLQYYLTYPGNLNNITKHFVLWLKNIKTARCGYY</sequence>
<dbReference type="SMART" id="SM00179">
    <property type="entry name" value="EGF_CA"/>
    <property type="match status" value="7"/>
</dbReference>
<evidence type="ECO:0000256" key="17">
    <source>
        <dbReference type="ARBA" id="ARBA00023136"/>
    </source>
</evidence>
<evidence type="ECO:0000256" key="11">
    <source>
        <dbReference type="ARBA" id="ARBA00022729"/>
    </source>
</evidence>
<dbReference type="Gene3D" id="2.60.120.290">
    <property type="entry name" value="Spermadhesin, CUB domain"/>
    <property type="match status" value="8"/>
</dbReference>
<feature type="disulfide bond" evidence="28">
    <location>
        <begin position="629"/>
        <end position="656"/>
    </location>
</feature>
<dbReference type="InterPro" id="IPR000859">
    <property type="entry name" value="CUB_dom"/>
</dbReference>
<evidence type="ECO:0000256" key="28">
    <source>
        <dbReference type="PROSITE-ProRule" id="PRU00059"/>
    </source>
</evidence>
<feature type="disulfide bond" evidence="29">
    <location>
        <begin position="453"/>
        <end position="462"/>
    </location>
</feature>
<keyword evidence="5 29" id="KW-0245">EGF-like domain</keyword>
<evidence type="ECO:0000256" key="27">
    <source>
        <dbReference type="ARBA" id="ARBA00049703"/>
    </source>
</evidence>
<feature type="domain" description="EGF-like" evidence="32">
    <location>
        <begin position="195"/>
        <end position="236"/>
    </location>
</feature>
<evidence type="ECO:0000256" key="3">
    <source>
        <dbReference type="ARBA" id="ARBA00022448"/>
    </source>
</evidence>
<organism evidence="33 34">
    <name type="scientific">Macrosiphum euphorbiae</name>
    <name type="common">potato aphid</name>
    <dbReference type="NCBI Taxonomy" id="13131"/>
    <lineage>
        <taxon>Eukaryota</taxon>
        <taxon>Metazoa</taxon>
        <taxon>Ecdysozoa</taxon>
        <taxon>Arthropoda</taxon>
        <taxon>Hexapoda</taxon>
        <taxon>Insecta</taxon>
        <taxon>Pterygota</taxon>
        <taxon>Neoptera</taxon>
        <taxon>Paraneoptera</taxon>
        <taxon>Hemiptera</taxon>
        <taxon>Sternorrhyncha</taxon>
        <taxon>Aphidomorpha</taxon>
        <taxon>Aphidoidea</taxon>
        <taxon>Aphididae</taxon>
        <taxon>Macrosiphini</taxon>
        <taxon>Macrosiphum</taxon>
    </lineage>
</organism>
<evidence type="ECO:0000256" key="16">
    <source>
        <dbReference type="ARBA" id="ARBA00023098"/>
    </source>
</evidence>
<keyword evidence="15" id="KW-0653">Protein transport</keyword>
<dbReference type="GO" id="GO:0005768">
    <property type="term" value="C:endosome"/>
    <property type="evidence" value="ECO:0007669"/>
    <property type="project" value="UniProtKB-SubCell"/>
</dbReference>
<comment type="function">
    <text evidence="26">Endocytic receptor which plays a role in lipoprotein, vitamin and iron metabolism by facilitating their uptake. Acts together with LRP2 to mediate endocytosis of high-density lipoproteins, GC, hemoglobin, ALB, TF and SCGB1A1. Acts together with AMN to mediate endocytosis of the CBLIF-cobalamin complex. Binds to ALB, MB, Kappa and lambda-light chains, TF, hemoglobin, GC, SCGB1A1, APOA1, high density lipoprotein, and the CBLIF-cobalamin complex. Ligand binding requires calcium. Serves as important transporter in several absorptive epithelia, including intestine, renal proximal tubules and embryonic yolk sac. May play an important role in the development of the peri-implantation embryo through internalization of APOA1 and cholesterol. Binds to LGALS3 at the maternal-fetal interface.</text>
</comment>
<dbReference type="GO" id="GO:0031419">
    <property type="term" value="F:cobalamin binding"/>
    <property type="evidence" value="ECO:0007669"/>
    <property type="project" value="UniProtKB-KW"/>
</dbReference>
<comment type="subcellular location">
    <subcellularLocation>
        <location evidence="2">Cell membrane</location>
        <topology evidence="2">Peripheral membrane protein</topology>
    </subcellularLocation>
    <subcellularLocation>
        <location evidence="1">Endosome</location>
    </subcellularLocation>
    <subcellularLocation>
        <location evidence="24">Lysosome membrane</location>
        <topology evidence="24">Peripheral membrane protein</topology>
    </subcellularLocation>
</comment>
<comment type="subunit">
    <text evidence="27">Interacts with AMN. Component of the cubam complex composed of one CUBN trimer and one AMN chain. The cubam complex can dimerize. Interacts with LRP2 in a dual-receptor complex in a calcium-dependent manner. Found in a complex with PID1/PCLI1, LRP1 and CUBNI. Interacts with LRP1 and PID1/PCLI1.</text>
</comment>
<evidence type="ECO:0000256" key="6">
    <source>
        <dbReference type="ARBA" id="ARBA00022548"/>
    </source>
</evidence>
<name>A0AAV0XIF5_9HEMI</name>
<evidence type="ECO:0000256" key="30">
    <source>
        <dbReference type="SAM" id="SignalP"/>
    </source>
</evidence>
<feature type="domain" description="EGF-like" evidence="32">
    <location>
        <begin position="426"/>
        <end position="463"/>
    </location>
</feature>
<evidence type="ECO:0000256" key="10">
    <source>
        <dbReference type="ARBA" id="ARBA00022723"/>
    </source>
</evidence>
<evidence type="ECO:0000256" key="15">
    <source>
        <dbReference type="ARBA" id="ARBA00022927"/>
    </source>
</evidence>
<feature type="domain" description="CUB" evidence="31">
    <location>
        <begin position="879"/>
        <end position="997"/>
    </location>
</feature>
<dbReference type="GO" id="GO:0015031">
    <property type="term" value="P:protein transport"/>
    <property type="evidence" value="ECO:0007669"/>
    <property type="project" value="UniProtKB-KW"/>
</dbReference>
<feature type="disulfide bond" evidence="29">
    <location>
        <begin position="183"/>
        <end position="192"/>
    </location>
</feature>
<dbReference type="CDD" id="cd00054">
    <property type="entry name" value="EGF_CA"/>
    <property type="match status" value="5"/>
</dbReference>
<dbReference type="Pfam" id="PF00008">
    <property type="entry name" value="EGF"/>
    <property type="match status" value="2"/>
</dbReference>
<proteinExistence type="predicted"/>
<dbReference type="PROSITE" id="PS01180">
    <property type="entry name" value="CUB"/>
    <property type="match status" value="7"/>
</dbReference>
<keyword evidence="22" id="KW-0458">Lysosome</keyword>
<dbReference type="FunFam" id="2.10.25.10:FF:000260">
    <property type="entry name" value="Notch receptor 4"/>
    <property type="match status" value="1"/>
</dbReference>
<keyword evidence="11 30" id="KW-0732">Signal</keyword>
<evidence type="ECO:0000256" key="4">
    <source>
        <dbReference type="ARBA" id="ARBA00022475"/>
    </source>
</evidence>
<keyword evidence="34" id="KW-1185">Reference proteome</keyword>
<comment type="caution">
    <text evidence="29">Lacks conserved residue(s) required for the propagation of feature annotation.</text>
</comment>
<dbReference type="GO" id="GO:0005509">
    <property type="term" value="F:calcium ion binding"/>
    <property type="evidence" value="ECO:0007669"/>
    <property type="project" value="InterPro"/>
</dbReference>
<dbReference type="InterPro" id="IPR001881">
    <property type="entry name" value="EGF-like_Ca-bd_dom"/>
</dbReference>
<evidence type="ECO:0000256" key="12">
    <source>
        <dbReference type="ARBA" id="ARBA00022737"/>
    </source>
</evidence>
<feature type="chain" id="PRO_5043651025" description="Cubilin" evidence="30">
    <location>
        <begin position="22"/>
        <end position="1466"/>
    </location>
</feature>
<dbReference type="GO" id="GO:0005765">
    <property type="term" value="C:lysosomal membrane"/>
    <property type="evidence" value="ECO:0007669"/>
    <property type="project" value="UniProtKB-SubCell"/>
</dbReference>
<dbReference type="FunFam" id="2.10.25.10:FF:000143">
    <property type="entry name" value="Protein crumbs 1"/>
    <property type="match status" value="1"/>
</dbReference>
<evidence type="ECO:0000313" key="34">
    <source>
        <dbReference type="Proteomes" id="UP001160148"/>
    </source>
</evidence>
<dbReference type="InterPro" id="IPR018097">
    <property type="entry name" value="EGF_Ca-bd_CS"/>
</dbReference>
<evidence type="ECO:0000313" key="33">
    <source>
        <dbReference type="EMBL" id="CAI6368003.1"/>
    </source>
</evidence>
<dbReference type="Pfam" id="PF07645">
    <property type="entry name" value="EGF_CA"/>
    <property type="match status" value="1"/>
</dbReference>
<dbReference type="PROSITE" id="PS00022">
    <property type="entry name" value="EGF_1"/>
    <property type="match status" value="4"/>
</dbReference>
<dbReference type="Pfam" id="PF00431">
    <property type="entry name" value="CUB"/>
    <property type="match status" value="8"/>
</dbReference>
<keyword evidence="12" id="KW-0677">Repeat</keyword>
<feature type="signal peptide" evidence="30">
    <location>
        <begin position="1"/>
        <end position="21"/>
    </location>
</feature>
<gene>
    <name evidence="33" type="ORF">MEUPH1_LOCUS22409</name>
</gene>
<evidence type="ECO:0000256" key="8">
    <source>
        <dbReference type="ARBA" id="ARBA00022628"/>
    </source>
</evidence>
<keyword evidence="4" id="KW-1003">Cell membrane</keyword>
<dbReference type="PANTHER" id="PTHR24251">
    <property type="entry name" value="OVOCHYMASE-RELATED"/>
    <property type="match status" value="1"/>
</dbReference>
<dbReference type="PROSITE" id="PS50026">
    <property type="entry name" value="EGF_3"/>
    <property type="match status" value="4"/>
</dbReference>
<keyword evidence="7" id="KW-0597">Phosphoprotein</keyword>
<feature type="domain" description="EGF-like" evidence="32">
    <location>
        <begin position="157"/>
        <end position="193"/>
    </location>
</feature>
<dbReference type="PROSITE" id="PS00010">
    <property type="entry name" value="ASX_HYDROXYL"/>
    <property type="match status" value="2"/>
</dbReference>
<keyword evidence="8" id="KW-0846">Cobalamin</keyword>
<comment type="caution">
    <text evidence="33">The sequence shown here is derived from an EMBL/GenBank/DDBJ whole genome shotgun (WGS) entry which is preliminary data.</text>
</comment>
<evidence type="ECO:0000256" key="7">
    <source>
        <dbReference type="ARBA" id="ARBA00022553"/>
    </source>
</evidence>
<evidence type="ECO:0000256" key="2">
    <source>
        <dbReference type="ARBA" id="ARBA00004202"/>
    </source>
</evidence>
<keyword evidence="10" id="KW-0479">Metal-binding</keyword>
<keyword evidence="14" id="KW-0106">Calcium</keyword>
<dbReference type="GO" id="GO:0016324">
    <property type="term" value="C:apical plasma membrane"/>
    <property type="evidence" value="ECO:0007669"/>
    <property type="project" value="UniProtKB-ARBA"/>
</dbReference>
<keyword evidence="6" id="KW-0153">Cholesterol metabolism</keyword>
<feature type="domain" description="CUB" evidence="31">
    <location>
        <begin position="751"/>
        <end position="878"/>
    </location>
</feature>
<evidence type="ECO:0000256" key="19">
    <source>
        <dbReference type="ARBA" id="ARBA00023166"/>
    </source>
</evidence>
<dbReference type="InterPro" id="IPR024731">
    <property type="entry name" value="NELL2-like_EGF"/>
</dbReference>
<dbReference type="FunFam" id="2.10.25.10:FF:000038">
    <property type="entry name" value="Fibrillin 2"/>
    <property type="match status" value="1"/>
</dbReference>
<dbReference type="InterPro" id="IPR000742">
    <property type="entry name" value="EGF"/>
</dbReference>
<dbReference type="InterPro" id="IPR035914">
    <property type="entry name" value="Sperma_CUB_dom_sf"/>
</dbReference>
<evidence type="ECO:0000256" key="13">
    <source>
        <dbReference type="ARBA" id="ARBA00022753"/>
    </source>
</evidence>
<evidence type="ECO:0000256" key="9">
    <source>
        <dbReference type="ARBA" id="ARBA00022685"/>
    </source>
</evidence>
<evidence type="ECO:0000256" key="5">
    <source>
        <dbReference type="ARBA" id="ARBA00022536"/>
    </source>
</evidence>
<evidence type="ECO:0000256" key="20">
    <source>
        <dbReference type="ARBA" id="ARBA00023180"/>
    </source>
</evidence>
<dbReference type="PANTHER" id="PTHR24251:SF37">
    <property type="entry name" value="CUB DOMAIN-CONTAINING PROTEIN"/>
    <property type="match status" value="1"/>
</dbReference>
<evidence type="ECO:0000256" key="25">
    <source>
        <dbReference type="ARBA" id="ARBA00023878"/>
    </source>
</evidence>
<dbReference type="PRINTS" id="PR01983">
    <property type="entry name" value="NOTCH"/>
</dbReference>
<feature type="domain" description="CUB" evidence="31">
    <location>
        <begin position="1120"/>
        <end position="1232"/>
    </location>
</feature>
<evidence type="ECO:0000256" key="1">
    <source>
        <dbReference type="ARBA" id="ARBA00004177"/>
    </source>
</evidence>
<feature type="disulfide bond" evidence="29">
    <location>
        <begin position="470"/>
        <end position="480"/>
    </location>
</feature>
<keyword evidence="18 29" id="KW-1015">Disulfide bond</keyword>
<dbReference type="SUPFAM" id="SSF57196">
    <property type="entry name" value="EGF/Laminin"/>
    <property type="match status" value="6"/>
</dbReference>
<feature type="domain" description="EGF-like" evidence="32">
    <location>
        <begin position="466"/>
        <end position="503"/>
    </location>
</feature>
<dbReference type="InterPro" id="IPR049883">
    <property type="entry name" value="NOTCH1_EGF-like"/>
</dbReference>
<dbReference type="SMART" id="SM00042">
    <property type="entry name" value="CUB"/>
    <property type="match status" value="7"/>
</dbReference>
<keyword evidence="16" id="KW-0443">Lipid metabolism</keyword>
<dbReference type="FunFam" id="2.60.120.290:FF:000013">
    <property type="entry name" value="Membrane frizzled-related protein"/>
    <property type="match status" value="2"/>
</dbReference>
<dbReference type="CDD" id="cd00041">
    <property type="entry name" value="CUB"/>
    <property type="match status" value="7"/>
</dbReference>
<feature type="domain" description="CUB" evidence="31">
    <location>
        <begin position="1236"/>
        <end position="1353"/>
    </location>
</feature>